<accession>A0A7D4NL59</accession>
<sequence>MKKYNGYFYIVGVATVMLSLLTAVALFNKSVDPFGMYIKIDNGHFESISHPVYTRVRLFKAYEVERVKPQTIILGTSRSHIGYSCSHPGLAKLDGPCYNLAFDGATSREMYLYLRHAYAIKPIKHVLLGLELFHLNPGPSSTKPDFDPLVLRNPDGNLIPRWLSGDLRILTSLDTLEASQTAIKAKEWEEPLWFTPDGQRMGEVFFRQVDGRYKQLTPRGYFQMTDKEAVGYETGWQIEAKNKKPVLRAQTPLDPNETSFGYVKQIVKFCRAHQIDLRIVINPAHIHQLEISIAGSGWSSIEYKKRTLVELVDEANARFPNLPDTPIFDFNGYSEITEEPMPELGSDKEFKYYWDSSHFKKVVGNYVLDRVFGVSDPKHKTPADFGTLLKKESMDTYLADQLKRQKIYRQRSSEEVAQLHKLVHEALNGDTAIGLAESATNVSKDSL</sequence>
<proteinExistence type="predicted"/>
<organism evidence="2 3">
    <name type="scientific">Thiomicrorhabdus xiamenensis</name>
    <dbReference type="NCBI Taxonomy" id="2739063"/>
    <lineage>
        <taxon>Bacteria</taxon>
        <taxon>Pseudomonadati</taxon>
        <taxon>Pseudomonadota</taxon>
        <taxon>Gammaproteobacteria</taxon>
        <taxon>Thiotrichales</taxon>
        <taxon>Piscirickettsiaceae</taxon>
        <taxon>Thiomicrorhabdus</taxon>
    </lineage>
</organism>
<dbReference type="EMBL" id="CP054020">
    <property type="protein sequence ID" value="QKI88894.1"/>
    <property type="molecule type" value="Genomic_DNA"/>
</dbReference>
<dbReference type="KEGG" id="txa:HQN79_04585"/>
<dbReference type="RefSeq" id="WP_173284527.1">
    <property type="nucleotide sequence ID" value="NZ_CP054020.1"/>
</dbReference>
<dbReference type="AlphaFoldDB" id="A0A7D4NL59"/>
<name>A0A7D4NL59_9GAMM</name>
<evidence type="ECO:0000313" key="3">
    <source>
        <dbReference type="Proteomes" id="UP000504724"/>
    </source>
</evidence>
<feature type="transmembrane region" description="Helical" evidence="1">
    <location>
        <begin position="6"/>
        <end position="27"/>
    </location>
</feature>
<protein>
    <submittedName>
        <fullName evidence="2">Uncharacterized protein</fullName>
    </submittedName>
</protein>
<keyword evidence="1" id="KW-0472">Membrane</keyword>
<reference evidence="2 3" key="1">
    <citation type="submission" date="2020-05" db="EMBL/GenBank/DDBJ databases">
        <title>Thiomicrorhabdus sediminis sp.nov. and Thiomicrorhabdus xiamenensis sp.nov., novel sulfur-oxidizing bacteria isolated from coastal sediment.</title>
        <authorList>
            <person name="Liu X."/>
        </authorList>
    </citation>
    <scope>NUCLEOTIDE SEQUENCE [LARGE SCALE GENOMIC DNA]</scope>
    <source>
        <strain evidence="2 3">G2</strain>
    </source>
</reference>
<keyword evidence="1" id="KW-0812">Transmembrane</keyword>
<keyword evidence="1" id="KW-1133">Transmembrane helix</keyword>
<dbReference type="Proteomes" id="UP000504724">
    <property type="component" value="Chromosome"/>
</dbReference>
<gene>
    <name evidence="2" type="ORF">HQN79_04585</name>
</gene>
<evidence type="ECO:0000313" key="2">
    <source>
        <dbReference type="EMBL" id="QKI88894.1"/>
    </source>
</evidence>
<keyword evidence="3" id="KW-1185">Reference proteome</keyword>
<evidence type="ECO:0000256" key="1">
    <source>
        <dbReference type="SAM" id="Phobius"/>
    </source>
</evidence>